<keyword evidence="5" id="KW-1185">Reference proteome</keyword>
<keyword evidence="2" id="KW-0732">Signal</keyword>
<organism evidence="4 5">
    <name type="scientific">Umbra pygmaea</name>
    <name type="common">Eastern mudminnow</name>
    <dbReference type="NCBI Taxonomy" id="75934"/>
    <lineage>
        <taxon>Eukaryota</taxon>
        <taxon>Metazoa</taxon>
        <taxon>Chordata</taxon>
        <taxon>Craniata</taxon>
        <taxon>Vertebrata</taxon>
        <taxon>Euteleostomi</taxon>
        <taxon>Actinopterygii</taxon>
        <taxon>Neopterygii</taxon>
        <taxon>Teleostei</taxon>
        <taxon>Protacanthopterygii</taxon>
        <taxon>Esociformes</taxon>
        <taxon>Umbridae</taxon>
        <taxon>Umbra</taxon>
    </lineage>
</organism>
<dbReference type="PANTHER" id="PTHR15541">
    <property type="entry name" value="GRANULYSIN RELATED"/>
    <property type="match status" value="1"/>
</dbReference>
<dbReference type="SUPFAM" id="SSF47862">
    <property type="entry name" value="Saposin"/>
    <property type="match status" value="1"/>
</dbReference>
<dbReference type="Proteomes" id="UP001557470">
    <property type="component" value="Unassembled WGS sequence"/>
</dbReference>
<gene>
    <name evidence="4" type="ORF">UPYG_G00229120</name>
</gene>
<feature type="domain" description="Saposin B-type" evidence="3">
    <location>
        <begin position="49"/>
        <end position="126"/>
    </location>
</feature>
<dbReference type="Gene3D" id="1.10.225.10">
    <property type="entry name" value="Saposin-like"/>
    <property type="match status" value="1"/>
</dbReference>
<dbReference type="InterPro" id="IPR038847">
    <property type="entry name" value="Granulysin-like"/>
</dbReference>
<dbReference type="PROSITE" id="PS50015">
    <property type="entry name" value="SAP_B"/>
    <property type="match status" value="1"/>
</dbReference>
<dbReference type="AlphaFoldDB" id="A0ABD0WXF2"/>
<sequence>MSPVIGICLLLVYAAFGQASMSPGGTDLMEKEMCGSVLKDRHAEIKDALPGMCGVCKKIIQTLEKKVANNEAKDKIAAKLNAFCDSMKFLKGTCRKLVNKYKDKVIDAISKHLNATVVCRKWKLCK</sequence>
<feature type="chain" id="PRO_5044746594" description="Saposin B-type domain-containing protein" evidence="2">
    <location>
        <begin position="20"/>
        <end position="126"/>
    </location>
</feature>
<reference evidence="4 5" key="1">
    <citation type="submission" date="2024-06" db="EMBL/GenBank/DDBJ databases">
        <authorList>
            <person name="Pan Q."/>
            <person name="Wen M."/>
            <person name="Jouanno E."/>
            <person name="Zahm M."/>
            <person name="Klopp C."/>
            <person name="Cabau C."/>
            <person name="Louis A."/>
            <person name="Berthelot C."/>
            <person name="Parey E."/>
            <person name="Roest Crollius H."/>
            <person name="Montfort J."/>
            <person name="Robinson-Rechavi M."/>
            <person name="Bouchez O."/>
            <person name="Lampietro C."/>
            <person name="Lopez Roques C."/>
            <person name="Donnadieu C."/>
            <person name="Postlethwait J."/>
            <person name="Bobe J."/>
            <person name="Verreycken H."/>
            <person name="Guiguen Y."/>
        </authorList>
    </citation>
    <scope>NUCLEOTIDE SEQUENCE [LARGE SCALE GENOMIC DNA]</scope>
    <source>
        <strain evidence="4">Up_M1</strain>
        <tissue evidence="4">Testis</tissue>
    </source>
</reference>
<dbReference type="PANTHER" id="PTHR15541:SF2">
    <property type="entry name" value="GRANULYSIN"/>
    <property type="match status" value="1"/>
</dbReference>
<dbReference type="Pfam" id="PF03489">
    <property type="entry name" value="SapB_2"/>
    <property type="match status" value="1"/>
</dbReference>
<evidence type="ECO:0000313" key="5">
    <source>
        <dbReference type="Proteomes" id="UP001557470"/>
    </source>
</evidence>
<evidence type="ECO:0000256" key="2">
    <source>
        <dbReference type="SAM" id="SignalP"/>
    </source>
</evidence>
<proteinExistence type="predicted"/>
<name>A0ABD0WXF2_UMBPY</name>
<dbReference type="InterPro" id="IPR011001">
    <property type="entry name" value="Saposin-like"/>
</dbReference>
<dbReference type="InterPro" id="IPR007856">
    <property type="entry name" value="SapB_1"/>
</dbReference>
<feature type="signal peptide" evidence="2">
    <location>
        <begin position="1"/>
        <end position="19"/>
    </location>
</feature>
<evidence type="ECO:0000313" key="4">
    <source>
        <dbReference type="EMBL" id="KAL0969561.1"/>
    </source>
</evidence>
<protein>
    <recommendedName>
        <fullName evidence="3">Saposin B-type domain-containing protein</fullName>
    </recommendedName>
</protein>
<dbReference type="InterPro" id="IPR008139">
    <property type="entry name" value="SaposinB_dom"/>
</dbReference>
<dbReference type="EMBL" id="JAGEUA010000007">
    <property type="protein sequence ID" value="KAL0969561.1"/>
    <property type="molecule type" value="Genomic_DNA"/>
</dbReference>
<dbReference type="Pfam" id="PF05184">
    <property type="entry name" value="SapB_1"/>
    <property type="match status" value="1"/>
</dbReference>
<evidence type="ECO:0000259" key="3">
    <source>
        <dbReference type="PROSITE" id="PS50015"/>
    </source>
</evidence>
<dbReference type="SMART" id="SM00741">
    <property type="entry name" value="SapB"/>
    <property type="match status" value="1"/>
</dbReference>
<dbReference type="InterPro" id="IPR008138">
    <property type="entry name" value="SapB_2"/>
</dbReference>
<comment type="caution">
    <text evidence="4">The sequence shown here is derived from an EMBL/GenBank/DDBJ whole genome shotgun (WGS) entry which is preliminary data.</text>
</comment>
<keyword evidence="1" id="KW-1015">Disulfide bond</keyword>
<accession>A0ABD0WXF2</accession>
<evidence type="ECO:0000256" key="1">
    <source>
        <dbReference type="ARBA" id="ARBA00023157"/>
    </source>
</evidence>